<dbReference type="GO" id="GO:0019301">
    <property type="term" value="P:rhamnose catabolic process"/>
    <property type="evidence" value="ECO:0007669"/>
    <property type="project" value="TreeGrafter"/>
</dbReference>
<dbReference type="Pfam" id="PF05336">
    <property type="entry name" value="rhaM"/>
    <property type="match status" value="1"/>
</dbReference>
<accession>A0A7W8IGZ3</accession>
<evidence type="ECO:0000313" key="1">
    <source>
        <dbReference type="EMBL" id="MBB5316837.1"/>
    </source>
</evidence>
<organism evidence="1 2">
    <name type="scientific">Tunturiibacter empetritectus</name>
    <dbReference type="NCBI Taxonomy" id="3069691"/>
    <lineage>
        <taxon>Bacteria</taxon>
        <taxon>Pseudomonadati</taxon>
        <taxon>Acidobacteriota</taxon>
        <taxon>Terriglobia</taxon>
        <taxon>Terriglobales</taxon>
        <taxon>Acidobacteriaceae</taxon>
        <taxon>Tunturiibacter</taxon>
    </lineage>
</organism>
<keyword evidence="1" id="KW-0413">Isomerase</keyword>
<dbReference type="EMBL" id="JACHDY010000002">
    <property type="protein sequence ID" value="MBB5316837.1"/>
    <property type="molecule type" value="Genomic_DNA"/>
</dbReference>
<dbReference type="InterPro" id="IPR011008">
    <property type="entry name" value="Dimeric_a/b-barrel"/>
</dbReference>
<protein>
    <submittedName>
        <fullName evidence="1">L-rhamnose mutarotase</fullName>
        <ecNumber evidence="1">5.1.3.32</ecNumber>
    </submittedName>
</protein>
<dbReference type="SUPFAM" id="SSF54909">
    <property type="entry name" value="Dimeric alpha+beta barrel"/>
    <property type="match status" value="1"/>
</dbReference>
<dbReference type="GO" id="GO:0062192">
    <property type="term" value="F:L-rhamnose mutarotase activity"/>
    <property type="evidence" value="ECO:0007669"/>
    <property type="project" value="UniProtKB-EC"/>
</dbReference>
<keyword evidence="2" id="KW-1185">Reference proteome</keyword>
<name>A0A7W8IGZ3_9BACT</name>
<reference evidence="1" key="1">
    <citation type="submission" date="2020-08" db="EMBL/GenBank/DDBJ databases">
        <title>Genomic Encyclopedia of Type Strains, Phase IV (KMG-V): Genome sequencing to study the core and pangenomes of soil and plant-associated prokaryotes.</title>
        <authorList>
            <person name="Whitman W."/>
        </authorList>
    </citation>
    <scope>NUCLEOTIDE SEQUENCE [LARGE SCALE GENOMIC DNA]</scope>
    <source>
        <strain evidence="1">M8UP27</strain>
    </source>
</reference>
<dbReference type="Gene3D" id="3.30.70.100">
    <property type="match status" value="1"/>
</dbReference>
<comment type="caution">
    <text evidence="1">The sequence shown here is derived from an EMBL/GenBank/DDBJ whole genome shotgun (WGS) entry which is preliminary data.</text>
</comment>
<gene>
    <name evidence="1" type="ORF">HDF09_001506</name>
</gene>
<proteinExistence type="predicted"/>
<evidence type="ECO:0000313" key="2">
    <source>
        <dbReference type="Proteomes" id="UP000568106"/>
    </source>
</evidence>
<dbReference type="Proteomes" id="UP000568106">
    <property type="component" value="Unassembled WGS sequence"/>
</dbReference>
<dbReference type="PANTHER" id="PTHR34389:SF2">
    <property type="entry name" value="L-RHAMNOSE MUTAROTASE"/>
    <property type="match status" value="1"/>
</dbReference>
<dbReference type="AlphaFoldDB" id="A0A7W8IGZ3"/>
<sequence>MTNPMNPEHPTKQRVCFLLQVKPDRLHEYRRRHAAVWPDMIAALQRTGWHNYSLFLTPSGQLIGYLETNDFQLAQTRMRYEPINALWQSEMKDFFVQTTSKDPDQLMSPLDEVFHID</sequence>
<dbReference type="InterPro" id="IPR008000">
    <property type="entry name" value="Rham/fucose_mutarotase"/>
</dbReference>
<dbReference type="EC" id="5.1.3.32" evidence="1"/>
<dbReference type="PANTHER" id="PTHR34389">
    <property type="entry name" value="L-RHAMNOSE MUTAROTASE"/>
    <property type="match status" value="1"/>
</dbReference>